<evidence type="ECO:0000313" key="7">
    <source>
        <dbReference type="Proteomes" id="UP000294593"/>
    </source>
</evidence>
<evidence type="ECO:0000256" key="5">
    <source>
        <dbReference type="SAM" id="Phobius"/>
    </source>
</evidence>
<dbReference type="Gene3D" id="1.20.120.550">
    <property type="entry name" value="Membrane associated eicosanoid/glutathione metabolism-like domain"/>
    <property type="match status" value="1"/>
</dbReference>
<keyword evidence="7" id="KW-1185">Reference proteome</keyword>
<comment type="subcellular location">
    <subcellularLocation>
        <location evidence="1">Membrane</location>
    </subcellularLocation>
</comment>
<dbReference type="InterPro" id="IPR023352">
    <property type="entry name" value="MAPEG-like_dom_sf"/>
</dbReference>
<evidence type="ECO:0000313" key="6">
    <source>
        <dbReference type="EMBL" id="TDP85903.1"/>
    </source>
</evidence>
<dbReference type="Proteomes" id="UP000294593">
    <property type="component" value="Unassembled WGS sequence"/>
</dbReference>
<keyword evidence="3 5" id="KW-1133">Transmembrane helix</keyword>
<dbReference type="SUPFAM" id="SSF161084">
    <property type="entry name" value="MAPEG domain-like"/>
    <property type="match status" value="1"/>
</dbReference>
<accession>A0A4R6RHN3</accession>
<dbReference type="Pfam" id="PF01124">
    <property type="entry name" value="MAPEG"/>
    <property type="match status" value="1"/>
</dbReference>
<evidence type="ECO:0000256" key="1">
    <source>
        <dbReference type="ARBA" id="ARBA00004370"/>
    </source>
</evidence>
<keyword evidence="4 5" id="KW-0472">Membrane</keyword>
<proteinExistence type="predicted"/>
<dbReference type="PANTHER" id="PTHR35814:SF1">
    <property type="entry name" value="GLUTATHIONE S-TRANSFERASE-RELATED"/>
    <property type="match status" value="1"/>
</dbReference>
<dbReference type="InterPro" id="IPR001129">
    <property type="entry name" value="Membr-assoc_MAPEG"/>
</dbReference>
<dbReference type="AlphaFoldDB" id="A0A4R6RHN3"/>
<feature type="transmembrane region" description="Helical" evidence="5">
    <location>
        <begin position="108"/>
        <end position="127"/>
    </location>
</feature>
<gene>
    <name evidence="6" type="ORF">EV672_102253</name>
</gene>
<dbReference type="OrthoDB" id="8537976at2"/>
<protein>
    <recommendedName>
        <fullName evidence="8">Glutathione metabolism protein</fullName>
    </recommendedName>
</protein>
<evidence type="ECO:0008006" key="8">
    <source>
        <dbReference type="Google" id="ProtNLM"/>
    </source>
</evidence>
<evidence type="ECO:0000256" key="3">
    <source>
        <dbReference type="ARBA" id="ARBA00022989"/>
    </source>
</evidence>
<comment type="caution">
    <text evidence="6">The sequence shown here is derived from an EMBL/GenBank/DDBJ whole genome shotgun (WGS) entry which is preliminary data.</text>
</comment>
<feature type="transmembrane region" description="Helical" evidence="5">
    <location>
        <begin position="6"/>
        <end position="24"/>
    </location>
</feature>
<evidence type="ECO:0000256" key="4">
    <source>
        <dbReference type="ARBA" id="ARBA00023136"/>
    </source>
</evidence>
<dbReference type="GO" id="GO:0016020">
    <property type="term" value="C:membrane"/>
    <property type="evidence" value="ECO:0007669"/>
    <property type="project" value="UniProtKB-SubCell"/>
</dbReference>
<sequence>MTTLPTILPPYAALLALLFVYLSVRTIGTRRRLQIAIGDKDHPEMQRAMRVHANFAEYVPLGLVMLALVEARAPAPWLMHALCLCLLLGRGLHAYGVSQAAERFQFRVAGMALTFTCLIGSSLYLLGTGLAQ</sequence>
<keyword evidence="2 5" id="KW-0812">Transmembrane</keyword>
<evidence type="ECO:0000256" key="2">
    <source>
        <dbReference type="ARBA" id="ARBA00022692"/>
    </source>
</evidence>
<organism evidence="6 7">
    <name type="scientific">Aquabacterium commune</name>
    <dbReference type="NCBI Taxonomy" id="70586"/>
    <lineage>
        <taxon>Bacteria</taxon>
        <taxon>Pseudomonadati</taxon>
        <taxon>Pseudomonadota</taxon>
        <taxon>Betaproteobacteria</taxon>
        <taxon>Burkholderiales</taxon>
        <taxon>Aquabacterium</taxon>
    </lineage>
</organism>
<name>A0A4R6RHN3_9BURK</name>
<reference evidence="6 7" key="1">
    <citation type="submission" date="2019-03" db="EMBL/GenBank/DDBJ databases">
        <title>Genomic Encyclopedia of Type Strains, Phase IV (KMG-IV): sequencing the most valuable type-strain genomes for metagenomic binning, comparative biology and taxonomic classification.</title>
        <authorList>
            <person name="Goeker M."/>
        </authorList>
    </citation>
    <scope>NUCLEOTIDE SEQUENCE [LARGE SCALE GENOMIC DNA]</scope>
    <source>
        <strain evidence="6 7">DSM 11901</strain>
    </source>
</reference>
<dbReference type="PANTHER" id="PTHR35814">
    <property type="match status" value="1"/>
</dbReference>
<dbReference type="RefSeq" id="WP_133606917.1">
    <property type="nucleotide sequence ID" value="NZ_JBASTO010000075.1"/>
</dbReference>
<dbReference type="EMBL" id="SNXW01000002">
    <property type="protein sequence ID" value="TDP85903.1"/>
    <property type="molecule type" value="Genomic_DNA"/>
</dbReference>